<dbReference type="Pfam" id="PF13241">
    <property type="entry name" value="NAD_binding_7"/>
    <property type="match status" value="1"/>
</dbReference>
<feature type="active site" description="Proton acceptor" evidence="6">
    <location>
        <position position="199"/>
    </location>
</feature>
<dbReference type="NCBIfam" id="TIGR01469">
    <property type="entry name" value="cobA_cysG_Cterm"/>
    <property type="match status" value="1"/>
</dbReference>
<dbReference type="PANTHER" id="PTHR45790:SF3">
    <property type="entry name" value="S-ADENOSYL-L-METHIONINE-DEPENDENT UROPORPHYRINOGEN III METHYLTRANSFERASE, CHLOROPLASTIC"/>
    <property type="match status" value="1"/>
</dbReference>
<dbReference type="SUPFAM" id="SSF53790">
    <property type="entry name" value="Tetrapyrrole methylase"/>
    <property type="match status" value="1"/>
</dbReference>
<dbReference type="InterPro" id="IPR000878">
    <property type="entry name" value="4pyrrol_Mease"/>
</dbReference>
<dbReference type="HOGENOM" id="CLU_011276_1_0_11"/>
<gene>
    <name evidence="8" type="ordered locus">RHA1_ro06617</name>
</gene>
<accession>Q0S246</accession>
<sequence length="408" mass="42202">MTAATGDETNYLVGLNLADRRVVVVGGGTVAQRRLGLLIASGARVHLISRAVTPAVEGMATAGQITLELREYRDGDLADAWYAIACTDEPDTNAAIVAEAERNRVFCVRADNARYGTAVTPASASYDGMSIGVLAGGDHRRSAAVRTALVEGLQSGAVADTADHPAAGVALVGGGPGDPDLITVRGRRLLARADVVVADRLAPPELLAELGSDVEVIDAAKIPYGRAMAQEAINAALIDGAKAGKFVVRLKGGDPYVFGRGYEELEACAAAGVPVTVVPGITSAISVPSAAGIPVTHRGVTHEFVVVSGHVAPDHPDSLVDWSALARLKGTIVLLMAVERIEAFATVLMEGGRPVDTPVTVIQEGTLRTQRTVRADLQTVAARVKEEQIRPPAIVVIGPVAGFSVDAG</sequence>
<keyword evidence="5" id="KW-0627">Porphyrin biosynthesis</keyword>
<feature type="active site" description="Proton donor" evidence="6">
    <location>
        <position position="221"/>
    </location>
</feature>
<evidence type="ECO:0000256" key="2">
    <source>
        <dbReference type="ARBA" id="ARBA00022603"/>
    </source>
</evidence>
<dbReference type="OrthoDB" id="9815856at2"/>
<reference evidence="9" key="1">
    <citation type="journal article" date="2006" name="Proc. Natl. Acad. Sci. U.S.A.">
        <title>The complete genome of Rhodococcus sp. RHA1 provides insights into a catabolic powerhouse.</title>
        <authorList>
            <person name="McLeod M.P."/>
            <person name="Warren R.L."/>
            <person name="Hsiao W.W.L."/>
            <person name="Araki N."/>
            <person name="Myhre M."/>
            <person name="Fernandes C."/>
            <person name="Miyazawa D."/>
            <person name="Wong W."/>
            <person name="Lillquist A.L."/>
            <person name="Wang D."/>
            <person name="Dosanjh M."/>
            <person name="Hara H."/>
            <person name="Petrescu A."/>
            <person name="Morin R.D."/>
            <person name="Yang G."/>
            <person name="Stott J.M."/>
            <person name="Schein J.E."/>
            <person name="Shin H."/>
            <person name="Smailus D."/>
            <person name="Siddiqui A.S."/>
            <person name="Marra M.A."/>
            <person name="Jones S.J.M."/>
            <person name="Holt R."/>
            <person name="Brinkman F.S.L."/>
            <person name="Miyauchi K."/>
            <person name="Fukuda M."/>
            <person name="Davies J.E."/>
            <person name="Mohn W.W."/>
            <person name="Eltis L.D."/>
        </authorList>
    </citation>
    <scope>NUCLEOTIDE SEQUENCE [LARGE SCALE GENOMIC DNA]</scope>
    <source>
        <strain evidence="9">RHA1</strain>
    </source>
</reference>
<dbReference type="NCBIfam" id="NF004790">
    <property type="entry name" value="PRK06136.1"/>
    <property type="match status" value="1"/>
</dbReference>
<dbReference type="Gene3D" id="3.40.50.720">
    <property type="entry name" value="NAD(P)-binding Rossmann-like Domain"/>
    <property type="match status" value="1"/>
</dbReference>
<dbReference type="FunFam" id="3.30.950.10:FF:000001">
    <property type="entry name" value="Siroheme synthase"/>
    <property type="match status" value="1"/>
</dbReference>
<organism evidence="8 9">
    <name type="scientific">Rhodococcus jostii (strain RHA1)</name>
    <dbReference type="NCBI Taxonomy" id="101510"/>
    <lineage>
        <taxon>Bacteria</taxon>
        <taxon>Bacillati</taxon>
        <taxon>Actinomycetota</taxon>
        <taxon>Actinomycetes</taxon>
        <taxon>Mycobacteriales</taxon>
        <taxon>Nocardiaceae</taxon>
        <taxon>Rhodococcus</taxon>
    </lineage>
</organism>
<keyword evidence="3 8" id="KW-0808">Transferase</keyword>
<dbReference type="PIRSF" id="PIRSF036426">
    <property type="entry name" value="Sirohaem_synth"/>
    <property type="match status" value="1"/>
</dbReference>
<dbReference type="GO" id="GO:0051266">
    <property type="term" value="F:sirohydrochlorin ferrochelatase activity"/>
    <property type="evidence" value="ECO:0007669"/>
    <property type="project" value="InterPro"/>
</dbReference>
<proteinExistence type="predicted"/>
<evidence type="ECO:0000256" key="5">
    <source>
        <dbReference type="ARBA" id="ARBA00023244"/>
    </source>
</evidence>
<dbReference type="Gene3D" id="3.40.1010.10">
    <property type="entry name" value="Cobalt-precorrin-4 Transmethylase, Domain 1"/>
    <property type="match status" value="1"/>
</dbReference>
<dbReference type="FunFam" id="3.40.1010.10:FF:000003">
    <property type="entry name" value="Putative Uroporphyrinogen-III C-methyltransferase"/>
    <property type="match status" value="1"/>
</dbReference>
<dbReference type="SUPFAM" id="SSF51735">
    <property type="entry name" value="NAD(P)-binding Rossmann-fold domains"/>
    <property type="match status" value="1"/>
</dbReference>
<evidence type="ECO:0000313" key="8">
    <source>
        <dbReference type="EMBL" id="ABG98390.1"/>
    </source>
</evidence>
<evidence type="ECO:0000313" key="9">
    <source>
        <dbReference type="Proteomes" id="UP000008710"/>
    </source>
</evidence>
<dbReference type="eggNOG" id="COG1648">
    <property type="taxonomic scope" value="Bacteria"/>
</dbReference>
<dbReference type="GO" id="GO:0004851">
    <property type="term" value="F:uroporphyrin-III C-methyltransferase activity"/>
    <property type="evidence" value="ECO:0007669"/>
    <property type="project" value="UniProtKB-EC"/>
</dbReference>
<dbReference type="GO" id="GO:0009236">
    <property type="term" value="P:cobalamin biosynthetic process"/>
    <property type="evidence" value="ECO:0007669"/>
    <property type="project" value="InterPro"/>
</dbReference>
<dbReference type="InterPro" id="IPR014777">
    <property type="entry name" value="4pyrrole_Mease_sub1"/>
</dbReference>
<dbReference type="InterPro" id="IPR035996">
    <property type="entry name" value="4pyrrol_Methylase_sf"/>
</dbReference>
<dbReference type="GO" id="GO:0019354">
    <property type="term" value="P:siroheme biosynthetic process"/>
    <property type="evidence" value="ECO:0007669"/>
    <property type="project" value="InterPro"/>
</dbReference>
<dbReference type="GO" id="GO:0043115">
    <property type="term" value="F:precorrin-2 dehydrogenase activity"/>
    <property type="evidence" value="ECO:0007669"/>
    <property type="project" value="InterPro"/>
</dbReference>
<evidence type="ECO:0000256" key="3">
    <source>
        <dbReference type="ARBA" id="ARBA00022679"/>
    </source>
</evidence>
<evidence type="ECO:0000259" key="7">
    <source>
        <dbReference type="Pfam" id="PF00590"/>
    </source>
</evidence>
<keyword evidence="4" id="KW-0949">S-adenosyl-L-methionine</keyword>
<dbReference type="GO" id="GO:0032259">
    <property type="term" value="P:methylation"/>
    <property type="evidence" value="ECO:0007669"/>
    <property type="project" value="UniProtKB-KW"/>
</dbReference>
<dbReference type="InterPro" id="IPR014776">
    <property type="entry name" value="4pyrrole_Mease_sub2"/>
</dbReference>
<evidence type="ECO:0000256" key="4">
    <source>
        <dbReference type="ARBA" id="ARBA00022691"/>
    </source>
</evidence>
<dbReference type="InterPro" id="IPR050161">
    <property type="entry name" value="Siro_Cobalamin_biosynth"/>
</dbReference>
<keyword evidence="2 8" id="KW-0489">Methyltransferase</keyword>
<dbReference type="AlphaFoldDB" id="Q0S246"/>
<feature type="domain" description="Tetrapyrrole methylase" evidence="7">
    <location>
        <begin position="169"/>
        <end position="380"/>
    </location>
</feature>
<dbReference type="InterPro" id="IPR036291">
    <property type="entry name" value="NAD(P)-bd_dom_sf"/>
</dbReference>
<protein>
    <recommendedName>
        <fullName evidence="1">uroporphyrinogen-III C-methyltransferase</fullName>
        <ecNumber evidence="1">2.1.1.107</ecNumber>
    </recommendedName>
</protein>
<dbReference type="eggNOG" id="COG0007">
    <property type="taxonomic scope" value="Bacteria"/>
</dbReference>
<dbReference type="CDD" id="cd11642">
    <property type="entry name" value="SUMT"/>
    <property type="match status" value="1"/>
</dbReference>
<dbReference type="KEGG" id="rha:RHA1_ro06617"/>
<dbReference type="Proteomes" id="UP000008710">
    <property type="component" value="Chromosome"/>
</dbReference>
<dbReference type="EMBL" id="CP000431">
    <property type="protein sequence ID" value="ABG98390.1"/>
    <property type="molecule type" value="Genomic_DNA"/>
</dbReference>
<dbReference type="InterPro" id="IPR012409">
    <property type="entry name" value="Sirohaem_synth"/>
</dbReference>
<dbReference type="EC" id="2.1.1.107" evidence="1"/>
<dbReference type="Pfam" id="PF00590">
    <property type="entry name" value="TP_methylase"/>
    <property type="match status" value="1"/>
</dbReference>
<dbReference type="RefSeq" id="WP_011598457.1">
    <property type="nucleotide sequence ID" value="NC_008268.1"/>
</dbReference>
<dbReference type="GO" id="GO:0051287">
    <property type="term" value="F:NAD binding"/>
    <property type="evidence" value="ECO:0007669"/>
    <property type="project" value="InterPro"/>
</dbReference>
<evidence type="ECO:0000256" key="1">
    <source>
        <dbReference type="ARBA" id="ARBA00012162"/>
    </source>
</evidence>
<dbReference type="PATRIC" id="fig|101510.16.peg.6675"/>
<name>Q0S246_RHOJR</name>
<dbReference type="PANTHER" id="PTHR45790">
    <property type="entry name" value="SIROHEME SYNTHASE-RELATED"/>
    <property type="match status" value="1"/>
</dbReference>
<evidence type="ECO:0000256" key="6">
    <source>
        <dbReference type="PIRSR" id="PIRSR036426-1"/>
    </source>
</evidence>
<dbReference type="Gene3D" id="3.30.950.10">
    <property type="entry name" value="Methyltransferase, Cobalt-precorrin-4 Transmethylase, Domain 2"/>
    <property type="match status" value="1"/>
</dbReference>
<dbReference type="InterPro" id="IPR006366">
    <property type="entry name" value="CobA/CysG_C"/>
</dbReference>